<proteinExistence type="predicted"/>
<evidence type="ECO:0000313" key="1">
    <source>
        <dbReference type="EMBL" id="SEK84871.1"/>
    </source>
</evidence>
<evidence type="ECO:0000313" key="2">
    <source>
        <dbReference type="Proteomes" id="UP000186015"/>
    </source>
</evidence>
<protein>
    <submittedName>
        <fullName evidence="1">Uncharacterized protein</fullName>
    </submittedName>
</protein>
<reference evidence="1 2" key="1">
    <citation type="submission" date="2016-10" db="EMBL/GenBank/DDBJ databases">
        <authorList>
            <person name="de Groot N.N."/>
        </authorList>
    </citation>
    <scope>NUCLEOTIDE SEQUENCE [LARGE SCALE GENOMIC DNA]</scope>
    <source>
        <strain evidence="1 2">KH2T6</strain>
    </source>
</reference>
<dbReference type="AlphaFoldDB" id="A0A1H7KDC1"/>
<name>A0A1H7KDC1_RUMAL</name>
<accession>A0A1H7KDC1</accession>
<dbReference type="Proteomes" id="UP000186015">
    <property type="component" value="Unassembled WGS sequence"/>
</dbReference>
<gene>
    <name evidence="1" type="ORF">SAMN05216469_106176</name>
</gene>
<dbReference type="EMBL" id="FOAT01000006">
    <property type="protein sequence ID" value="SEK84871.1"/>
    <property type="molecule type" value="Genomic_DNA"/>
</dbReference>
<organism evidence="1 2">
    <name type="scientific">Ruminococcus albus</name>
    <dbReference type="NCBI Taxonomy" id="1264"/>
    <lineage>
        <taxon>Bacteria</taxon>
        <taxon>Bacillati</taxon>
        <taxon>Bacillota</taxon>
        <taxon>Clostridia</taxon>
        <taxon>Eubacteriales</taxon>
        <taxon>Oscillospiraceae</taxon>
        <taxon>Ruminococcus</taxon>
    </lineage>
</organism>
<dbReference type="OrthoDB" id="1884491at2"/>
<sequence>MLFSGKTAPTVKARRTIAPSGAIKSGIVFSVKGGLGRLCNVSAVCHEDYANNSITMLNGTPVVQSQEPWCPTCRSLLMAGYGIENADCPELRAVSDAVNTDFIDIEHSFEILRPLLGLLNDGYYLLTDAECIPTDGEGHFFWDIDPKLKEYDAAVQMYYLLDEDGFDMYACESVEPLFLYPTQSAALYKADRAEYYRVHNDANENAPRAIAYGGFYGINALLDGHHKAAAAALNGQRVKCLLIIPAFEQFFKPAGGEWEFRRQVFTEDILLKAEEFTEKEKAEFLKKWLAKREEEKLPPKHEHSEPRFRVREWEKDFSDNAKKYPTVRQLSLEKYFGSENGFGEVSEKLRKGIEAGKTLPLLADNVFGIDRQKGMEIPAIKLMLIKAEREGDRSLKELAAEIVRTRFGGYVLVAAALRYLLIFDDDCDVEKIFIDIISDADDYERFGDIAVNYWQDVPDA</sequence>
<dbReference type="RefSeq" id="WP_074832845.1">
    <property type="nucleotide sequence ID" value="NZ_FOAT01000006.1"/>
</dbReference>